<proteinExistence type="predicted"/>
<sequence length="324" mass="35070">MEMKVLTSLGAGARPPALHPRSPEITSETFIAYKVLEVFSGSRHVLITCHSPQAPPPITYSLWGSRDIEVTKKLVKTRDPASFSINVTLKSRPDLLTYFCQATTPGSIHVASAKLQMYLELWAKPVSRLQADFTLLDRGSGPRVEMSCQASSGSPPITYSLISRDGHIYMQQKPNHGQPANFSFPLTQTSNWFQCQAENDISVQSSPLTLVPPGKPSPGTTATFTGQLPKGPTLMLAGSLISIAAITSGMLGWTTWTRGTHHVNEEQACQPGFLEPRCPVTSGWGGGYRGMGRSIGRWSGLHAGPVLAPQLLVTIHVGLGRRWG</sequence>
<dbReference type="OrthoDB" id="9524734at2759"/>
<name>A0A8B7RG43_HIPAR</name>
<gene>
    <name evidence="5" type="primary">CUNH17orf99</name>
</gene>
<dbReference type="CTD" id="100092410"/>
<organism evidence="4 5">
    <name type="scientific">Hipposideros armiger</name>
    <name type="common">Great Himalayan leaf-nosed bat</name>
    <dbReference type="NCBI Taxonomy" id="186990"/>
    <lineage>
        <taxon>Eukaryota</taxon>
        <taxon>Metazoa</taxon>
        <taxon>Chordata</taxon>
        <taxon>Craniata</taxon>
        <taxon>Vertebrata</taxon>
        <taxon>Euteleostomi</taxon>
        <taxon>Mammalia</taxon>
        <taxon>Eutheria</taxon>
        <taxon>Laurasiatheria</taxon>
        <taxon>Chiroptera</taxon>
        <taxon>Yinpterochiroptera</taxon>
        <taxon>Rhinolophoidea</taxon>
        <taxon>Hipposideridae</taxon>
        <taxon>Hipposideros</taxon>
    </lineage>
</organism>
<evidence type="ECO:0000256" key="1">
    <source>
        <dbReference type="ARBA" id="ARBA00022729"/>
    </source>
</evidence>
<dbReference type="Proteomes" id="UP000694851">
    <property type="component" value="Unplaced"/>
</dbReference>
<dbReference type="PROSITE" id="PS50835">
    <property type="entry name" value="IG_LIKE"/>
    <property type="match status" value="1"/>
</dbReference>
<evidence type="ECO:0000259" key="3">
    <source>
        <dbReference type="PROSITE" id="PS50835"/>
    </source>
</evidence>
<evidence type="ECO:0000256" key="2">
    <source>
        <dbReference type="ARBA" id="ARBA00023180"/>
    </source>
</evidence>
<dbReference type="AlphaFoldDB" id="A0A8B7RG43"/>
<dbReference type="Pfam" id="PF17736">
    <property type="entry name" value="Ig_C17orf99"/>
    <property type="match status" value="2"/>
</dbReference>
<keyword evidence="4" id="KW-1185">Reference proteome</keyword>
<dbReference type="InterPro" id="IPR013783">
    <property type="entry name" value="Ig-like_fold"/>
</dbReference>
<reference evidence="5" key="1">
    <citation type="submission" date="2025-08" db="UniProtKB">
        <authorList>
            <consortium name="RefSeq"/>
        </authorList>
    </citation>
    <scope>IDENTIFICATION</scope>
    <source>
        <tissue evidence="5">Muscle</tissue>
    </source>
</reference>
<evidence type="ECO:0000313" key="4">
    <source>
        <dbReference type="Proteomes" id="UP000694851"/>
    </source>
</evidence>
<dbReference type="Gene3D" id="2.60.40.10">
    <property type="entry name" value="Immunoglobulins"/>
    <property type="match status" value="1"/>
</dbReference>
<protein>
    <submittedName>
        <fullName evidence="5">LOW QUALITY PROTEIN: uncharacterized protein C17orf99 homolog</fullName>
    </submittedName>
</protein>
<dbReference type="SUPFAM" id="SSF48726">
    <property type="entry name" value="Immunoglobulin"/>
    <property type="match status" value="1"/>
</dbReference>
<evidence type="ECO:0000313" key="5">
    <source>
        <dbReference type="RefSeq" id="XP_019499787.1"/>
    </source>
</evidence>
<dbReference type="InterPro" id="IPR036179">
    <property type="entry name" value="Ig-like_dom_sf"/>
</dbReference>
<keyword evidence="2" id="KW-0325">Glycoprotein</keyword>
<dbReference type="InterPro" id="IPR040878">
    <property type="entry name" value="IL-40-like_Ig"/>
</dbReference>
<dbReference type="GeneID" id="109383640"/>
<feature type="domain" description="Ig-like" evidence="3">
    <location>
        <begin position="23"/>
        <end position="116"/>
    </location>
</feature>
<accession>A0A8B7RG43</accession>
<keyword evidence="1" id="KW-0732">Signal</keyword>
<dbReference type="KEGG" id="hai:109383640"/>
<dbReference type="InterPro" id="IPR007110">
    <property type="entry name" value="Ig-like_dom"/>
</dbReference>
<dbReference type="RefSeq" id="XP_019499787.1">
    <property type="nucleotide sequence ID" value="XM_019644242.1"/>
</dbReference>